<evidence type="ECO:0000313" key="7">
    <source>
        <dbReference type="EMBL" id="GGY11970.1"/>
    </source>
</evidence>
<reference evidence="7" key="1">
    <citation type="journal article" date="2014" name="Int. J. Syst. Evol. Microbiol.">
        <title>Complete genome sequence of Corynebacterium casei LMG S-19264T (=DSM 44701T), isolated from a smear-ripened cheese.</title>
        <authorList>
            <consortium name="US DOE Joint Genome Institute (JGI-PGF)"/>
            <person name="Walter F."/>
            <person name="Albersmeier A."/>
            <person name="Kalinowski J."/>
            <person name="Ruckert C."/>
        </authorList>
    </citation>
    <scope>NUCLEOTIDE SEQUENCE</scope>
    <source>
        <strain evidence="7">KCTC 32182</strain>
    </source>
</reference>
<protein>
    <submittedName>
        <fullName evidence="7">Transcriptional activator NhaR</fullName>
    </submittedName>
</protein>
<dbReference type="PANTHER" id="PTHR30293:SF2">
    <property type="entry name" value="TRANSCRIPTIONAL ACTIVATOR PROTEIN NHAR"/>
    <property type="match status" value="1"/>
</dbReference>
<feature type="domain" description="HTH lysR-type" evidence="6">
    <location>
        <begin position="5"/>
        <end position="62"/>
    </location>
</feature>
<dbReference type="GO" id="GO:0003677">
    <property type="term" value="F:DNA binding"/>
    <property type="evidence" value="ECO:0007669"/>
    <property type="project" value="UniProtKB-KW"/>
</dbReference>
<dbReference type="SUPFAM" id="SSF46785">
    <property type="entry name" value="Winged helix' DNA-binding domain"/>
    <property type="match status" value="1"/>
</dbReference>
<dbReference type="Gene3D" id="1.10.10.10">
    <property type="entry name" value="Winged helix-like DNA-binding domain superfamily/Winged helix DNA-binding domain"/>
    <property type="match status" value="1"/>
</dbReference>
<evidence type="ECO:0000256" key="1">
    <source>
        <dbReference type="ARBA" id="ARBA00009437"/>
    </source>
</evidence>
<dbReference type="GO" id="GO:0003700">
    <property type="term" value="F:DNA-binding transcription factor activity"/>
    <property type="evidence" value="ECO:0007669"/>
    <property type="project" value="InterPro"/>
</dbReference>
<dbReference type="GO" id="GO:2000142">
    <property type="term" value="P:regulation of DNA-templated transcription initiation"/>
    <property type="evidence" value="ECO:0007669"/>
    <property type="project" value="TreeGrafter"/>
</dbReference>
<organism evidence="7 8">
    <name type="scientific">Paludibacterium paludis</name>
    <dbReference type="NCBI Taxonomy" id="1225769"/>
    <lineage>
        <taxon>Bacteria</taxon>
        <taxon>Pseudomonadati</taxon>
        <taxon>Pseudomonadota</taxon>
        <taxon>Betaproteobacteria</taxon>
        <taxon>Neisseriales</taxon>
        <taxon>Chromobacteriaceae</taxon>
        <taxon>Paludibacterium</taxon>
    </lineage>
</organism>
<dbReference type="AlphaFoldDB" id="A0A918P1C3"/>
<evidence type="ECO:0000256" key="5">
    <source>
        <dbReference type="ARBA" id="ARBA00023163"/>
    </source>
</evidence>
<dbReference type="InterPro" id="IPR036388">
    <property type="entry name" value="WH-like_DNA-bd_sf"/>
</dbReference>
<name>A0A918P1C3_9NEIS</name>
<keyword evidence="4" id="KW-0010">Activator</keyword>
<dbReference type="PANTHER" id="PTHR30293">
    <property type="entry name" value="TRANSCRIPTIONAL REGULATORY PROTEIN NAC-RELATED"/>
    <property type="match status" value="1"/>
</dbReference>
<comment type="similarity">
    <text evidence="1">Belongs to the LysR transcriptional regulatory family.</text>
</comment>
<dbReference type="InterPro" id="IPR036390">
    <property type="entry name" value="WH_DNA-bd_sf"/>
</dbReference>
<reference evidence="7" key="2">
    <citation type="submission" date="2020-09" db="EMBL/GenBank/DDBJ databases">
        <authorList>
            <person name="Sun Q."/>
            <person name="Kim S."/>
        </authorList>
    </citation>
    <scope>NUCLEOTIDE SEQUENCE</scope>
    <source>
        <strain evidence="7">KCTC 32182</strain>
    </source>
</reference>
<sequence>MTGKLNYKHLRYFWAVAREGSVSGAARSLGMSAQTVSGQISRLEQTLGQALFTLEGRRLALTDAGRLALRYADTIFQLGEELEDSLQQGELTHSVRFTVGIADVVPKTVSCRLLAPAIEGRHPVRLRCLEGDFDDLLSDLALHRLDMVLTDRPVPSGAQQQFRSFLLARCPVMLFGAGELADRYREDFPGRLDGAPMLLPTRGNVLRSQLDQWLDSEGLRVDIRAEFEDGALLNTFGRQGLGLFPASAFDAADIAETFAAGLIGHVPGVFEHYYAITHARKLQHVGVEAVLASAMPEQGAS</sequence>
<keyword evidence="8" id="KW-1185">Reference proteome</keyword>
<evidence type="ECO:0000313" key="8">
    <source>
        <dbReference type="Proteomes" id="UP000645257"/>
    </source>
</evidence>
<accession>A0A918P1C3</accession>
<dbReference type="Pfam" id="PF00126">
    <property type="entry name" value="HTH_1"/>
    <property type="match status" value="1"/>
</dbReference>
<proteinExistence type="inferred from homology"/>
<dbReference type="Proteomes" id="UP000645257">
    <property type="component" value="Unassembled WGS sequence"/>
</dbReference>
<dbReference type="SUPFAM" id="SSF53850">
    <property type="entry name" value="Periplasmic binding protein-like II"/>
    <property type="match status" value="1"/>
</dbReference>
<gene>
    <name evidence="7" type="ORF">GCM10011289_13700</name>
</gene>
<comment type="caution">
    <text evidence="7">The sequence shown here is derived from an EMBL/GenBank/DDBJ whole genome shotgun (WGS) entry which is preliminary data.</text>
</comment>
<dbReference type="Pfam" id="PF03466">
    <property type="entry name" value="LysR_substrate"/>
    <property type="match status" value="1"/>
</dbReference>
<dbReference type="PROSITE" id="PS50931">
    <property type="entry name" value="HTH_LYSR"/>
    <property type="match status" value="1"/>
</dbReference>
<dbReference type="Gene3D" id="3.40.190.10">
    <property type="entry name" value="Periplasmic binding protein-like II"/>
    <property type="match status" value="2"/>
</dbReference>
<evidence type="ECO:0000256" key="2">
    <source>
        <dbReference type="ARBA" id="ARBA00023015"/>
    </source>
</evidence>
<keyword evidence="3" id="KW-0238">DNA-binding</keyword>
<dbReference type="RefSeq" id="WP_189532620.1">
    <property type="nucleotide sequence ID" value="NZ_BMYX01000006.1"/>
</dbReference>
<dbReference type="EMBL" id="BMYX01000006">
    <property type="protein sequence ID" value="GGY11970.1"/>
    <property type="molecule type" value="Genomic_DNA"/>
</dbReference>
<dbReference type="InterPro" id="IPR000847">
    <property type="entry name" value="LysR_HTH_N"/>
</dbReference>
<evidence type="ECO:0000256" key="3">
    <source>
        <dbReference type="ARBA" id="ARBA00023125"/>
    </source>
</evidence>
<evidence type="ECO:0000259" key="6">
    <source>
        <dbReference type="PROSITE" id="PS50931"/>
    </source>
</evidence>
<evidence type="ECO:0000256" key="4">
    <source>
        <dbReference type="ARBA" id="ARBA00023159"/>
    </source>
</evidence>
<keyword evidence="5" id="KW-0804">Transcription</keyword>
<keyword evidence="2" id="KW-0805">Transcription regulation</keyword>
<dbReference type="FunFam" id="1.10.10.10:FF:000001">
    <property type="entry name" value="LysR family transcriptional regulator"/>
    <property type="match status" value="1"/>
</dbReference>
<dbReference type="InterPro" id="IPR005119">
    <property type="entry name" value="LysR_subst-bd"/>
</dbReference>